<evidence type="ECO:0000256" key="2">
    <source>
        <dbReference type="SAM" id="Phobius"/>
    </source>
</evidence>
<proteinExistence type="predicted"/>
<organism evidence="3 4">
    <name type="scientific">Cryomyces minteri</name>
    <dbReference type="NCBI Taxonomy" id="331657"/>
    <lineage>
        <taxon>Eukaryota</taxon>
        <taxon>Fungi</taxon>
        <taxon>Dikarya</taxon>
        <taxon>Ascomycota</taxon>
        <taxon>Pezizomycotina</taxon>
        <taxon>Dothideomycetes</taxon>
        <taxon>Dothideomycetes incertae sedis</taxon>
        <taxon>Cryomyces</taxon>
    </lineage>
</organism>
<evidence type="ECO:0000256" key="1">
    <source>
        <dbReference type="SAM" id="MobiDB-lite"/>
    </source>
</evidence>
<keyword evidence="2" id="KW-0472">Membrane</keyword>
<name>A0A4U0WWD6_9PEZI</name>
<dbReference type="EMBL" id="NAJN01000890">
    <property type="protein sequence ID" value="TKA67651.1"/>
    <property type="molecule type" value="Genomic_DNA"/>
</dbReference>
<feature type="compositionally biased region" description="Low complexity" evidence="1">
    <location>
        <begin position="353"/>
        <end position="373"/>
    </location>
</feature>
<dbReference type="STRING" id="331657.A0A4U0WWD6"/>
<feature type="compositionally biased region" description="Gly residues" evidence="1">
    <location>
        <begin position="121"/>
        <end position="142"/>
    </location>
</feature>
<feature type="compositionally biased region" description="Polar residues" evidence="1">
    <location>
        <begin position="146"/>
        <end position="155"/>
    </location>
</feature>
<gene>
    <name evidence="3" type="ORF">B0A49_09022</name>
</gene>
<dbReference type="AlphaFoldDB" id="A0A4U0WWD6"/>
<feature type="compositionally biased region" description="Polar residues" evidence="1">
    <location>
        <begin position="163"/>
        <end position="172"/>
    </location>
</feature>
<reference evidence="3 4" key="1">
    <citation type="submission" date="2017-03" db="EMBL/GenBank/DDBJ databases">
        <title>Genomes of endolithic fungi from Antarctica.</title>
        <authorList>
            <person name="Coleine C."/>
            <person name="Masonjones S."/>
            <person name="Stajich J.E."/>
        </authorList>
    </citation>
    <scope>NUCLEOTIDE SEQUENCE [LARGE SCALE GENOMIC DNA]</scope>
    <source>
        <strain evidence="3 4">CCFEE 5187</strain>
    </source>
</reference>
<feature type="compositionally biased region" description="Basic and acidic residues" evidence="1">
    <location>
        <begin position="207"/>
        <end position="300"/>
    </location>
</feature>
<feature type="compositionally biased region" description="Pro residues" evidence="1">
    <location>
        <begin position="1"/>
        <end position="14"/>
    </location>
</feature>
<feature type="transmembrane region" description="Helical" evidence="2">
    <location>
        <begin position="78"/>
        <end position="110"/>
    </location>
</feature>
<feature type="compositionally biased region" description="Basic and acidic residues" evidence="1">
    <location>
        <begin position="335"/>
        <end position="347"/>
    </location>
</feature>
<dbReference type="Proteomes" id="UP000308768">
    <property type="component" value="Unassembled WGS sequence"/>
</dbReference>
<evidence type="ECO:0000313" key="3">
    <source>
        <dbReference type="EMBL" id="TKA67651.1"/>
    </source>
</evidence>
<keyword evidence="2" id="KW-1133">Transmembrane helix</keyword>
<feature type="compositionally biased region" description="Pro residues" evidence="1">
    <location>
        <begin position="26"/>
        <end position="37"/>
    </location>
</feature>
<keyword evidence="2" id="KW-0812">Transmembrane</keyword>
<feature type="region of interest" description="Disordered" evidence="1">
    <location>
        <begin position="1"/>
        <end position="53"/>
    </location>
</feature>
<sequence>MDGAPPPPPPPPPHGDNAKPSGLPNGAPPPPPPPPPHGDNAKPSGLPNGNYDIFIIPPHSSGSGFLYLPSLQTHRNSFLAGVAATLLAVATGGAGVLMLIAGVGIAGWAWGKTQTENAGPGPDGGTGGGTGSGAHTTGGGRAGYQQRRSQSNTYPSGGPQPRATPSGSSGAGSNRYGYPPEPGPNPKPSWQRASSGTADGGAASGWEKAREETRKKEEERRRQEELKRRREELQKAREEADKTARAAAEKDKWEKARAREKETREREARERIVRERLTKEKETKEKIEKEVREKLERDGVKPGGSSPTKPRPFVASSPTKKYEKPTAESYLGTEDEAHSFRPYDTPKRPAKMASQSSVSGYSESSYAASQSTARTTPPPSHRGPYSTKDPDKIVIKAVYLFNDLFPKPVAQLVSGVGSVTDGLIMRITTEGLFVDDDVRDVGQREWDVKAWGMKLVEVWCPLFAALAPSSAARNALKITHKDPLARFFSAGVKISQEETDLLVEKLHRSCKSSCGHLQSANASVHSSQQSAEVKAKGLHVLRASIRDTEGKKYVFVLEEAEGWKVAVGLQRLRRGSQVRALGVSGLPAADLKGILTITGWG</sequence>
<keyword evidence="4" id="KW-1185">Reference proteome</keyword>
<comment type="caution">
    <text evidence="3">The sequence shown here is derived from an EMBL/GenBank/DDBJ whole genome shotgun (WGS) entry which is preliminary data.</text>
</comment>
<feature type="region of interest" description="Disordered" evidence="1">
    <location>
        <begin position="114"/>
        <end position="388"/>
    </location>
</feature>
<protein>
    <submittedName>
        <fullName evidence="3">Uncharacterized protein</fullName>
    </submittedName>
</protein>
<dbReference type="OrthoDB" id="5421842at2759"/>
<evidence type="ECO:0000313" key="4">
    <source>
        <dbReference type="Proteomes" id="UP000308768"/>
    </source>
</evidence>
<accession>A0A4U0WWD6</accession>